<dbReference type="AlphaFoldDB" id="A0A229RNR9"/>
<feature type="region of interest" description="Disordered" evidence="1">
    <location>
        <begin position="43"/>
        <end position="72"/>
    </location>
</feature>
<sequence length="140" mass="15620">MKGPFNAKFALKGPFAASRAGLRLGSGCCESHFRNHQRCESGFRNTAGHRTAPGPLRRGPSQRLRPPWRPARPQDVAKVAFTTFNVAKVAFATPQTQTPRRPESGFRDTGRPESGFRDASRQRQRHPGPKYMKGVLHVTR</sequence>
<reference evidence="2 3" key="1">
    <citation type="submission" date="2017-07" db="EMBL/GenBank/DDBJ databases">
        <title>Amycolatopsis alba DSM 44262 Genome sequencing and assembly.</title>
        <authorList>
            <person name="Kaur N."/>
            <person name="Mayilraj S."/>
        </authorList>
    </citation>
    <scope>NUCLEOTIDE SEQUENCE [LARGE SCALE GENOMIC DNA]</scope>
    <source>
        <strain evidence="2 3">DSM 44262</strain>
    </source>
</reference>
<accession>A0A229RNR9</accession>
<protein>
    <submittedName>
        <fullName evidence="2">Uncharacterized protein</fullName>
    </submittedName>
</protein>
<name>A0A229RNR9_AMYAL</name>
<keyword evidence="3" id="KW-1185">Reference proteome</keyword>
<proteinExistence type="predicted"/>
<comment type="caution">
    <text evidence="2">The sequence shown here is derived from an EMBL/GenBank/DDBJ whole genome shotgun (WGS) entry which is preliminary data.</text>
</comment>
<organism evidence="2 3">
    <name type="scientific">Amycolatopsis alba DSM 44262</name>
    <dbReference type="NCBI Taxonomy" id="1125972"/>
    <lineage>
        <taxon>Bacteria</taxon>
        <taxon>Bacillati</taxon>
        <taxon>Actinomycetota</taxon>
        <taxon>Actinomycetes</taxon>
        <taxon>Pseudonocardiales</taxon>
        <taxon>Pseudonocardiaceae</taxon>
        <taxon>Amycolatopsis</taxon>
    </lineage>
</organism>
<dbReference type="EMBL" id="NMQU01000066">
    <property type="protein sequence ID" value="OXM48119.1"/>
    <property type="molecule type" value="Genomic_DNA"/>
</dbReference>
<evidence type="ECO:0000256" key="1">
    <source>
        <dbReference type="SAM" id="MobiDB-lite"/>
    </source>
</evidence>
<feature type="region of interest" description="Disordered" evidence="1">
    <location>
        <begin position="90"/>
        <end position="140"/>
    </location>
</feature>
<evidence type="ECO:0000313" key="3">
    <source>
        <dbReference type="Proteomes" id="UP000215563"/>
    </source>
</evidence>
<evidence type="ECO:0000313" key="2">
    <source>
        <dbReference type="EMBL" id="OXM48119.1"/>
    </source>
</evidence>
<feature type="compositionally biased region" description="Basic and acidic residues" evidence="1">
    <location>
        <begin position="100"/>
        <end position="121"/>
    </location>
</feature>
<dbReference type="Proteomes" id="UP000215563">
    <property type="component" value="Unassembled WGS sequence"/>
</dbReference>
<gene>
    <name evidence="2" type="ORF">CFP75_22480</name>
</gene>